<organism evidence="6 7">
    <name type="scientific">Jiella mangrovi</name>
    <dbReference type="NCBI Taxonomy" id="2821407"/>
    <lineage>
        <taxon>Bacteria</taxon>
        <taxon>Pseudomonadati</taxon>
        <taxon>Pseudomonadota</taxon>
        <taxon>Alphaproteobacteria</taxon>
        <taxon>Hyphomicrobiales</taxon>
        <taxon>Aurantimonadaceae</taxon>
        <taxon>Jiella</taxon>
    </lineage>
</organism>
<dbReference type="SUPFAM" id="SSF64288">
    <property type="entry name" value="Chorismate lyase-like"/>
    <property type="match status" value="1"/>
</dbReference>
<accession>A0ABS4BBV7</accession>
<dbReference type="InterPro" id="IPR050679">
    <property type="entry name" value="Bact_HTH_transcr_reg"/>
</dbReference>
<protein>
    <recommendedName>
        <fullName evidence="4">Histidine utilization repressor</fullName>
    </recommendedName>
</protein>
<dbReference type="SUPFAM" id="SSF46785">
    <property type="entry name" value="Winged helix' DNA-binding domain"/>
    <property type="match status" value="1"/>
</dbReference>
<keyword evidence="1" id="KW-0805">Transcription regulation</keyword>
<proteinExistence type="predicted"/>
<evidence type="ECO:0000313" key="6">
    <source>
        <dbReference type="EMBL" id="MBP0614229.1"/>
    </source>
</evidence>
<dbReference type="InterPro" id="IPR036388">
    <property type="entry name" value="WH-like_DNA-bd_sf"/>
</dbReference>
<dbReference type="PRINTS" id="PR00035">
    <property type="entry name" value="HTHGNTR"/>
</dbReference>
<dbReference type="PANTHER" id="PTHR44846">
    <property type="entry name" value="MANNOSYL-D-GLYCERATE TRANSPORT/METABOLISM SYSTEM REPRESSOR MNGR-RELATED"/>
    <property type="match status" value="1"/>
</dbReference>
<evidence type="ECO:0000256" key="3">
    <source>
        <dbReference type="ARBA" id="ARBA00023163"/>
    </source>
</evidence>
<feature type="domain" description="HTH gntR-type" evidence="5">
    <location>
        <begin position="1"/>
        <end position="64"/>
    </location>
</feature>
<dbReference type="InterPro" id="IPR028978">
    <property type="entry name" value="Chorismate_lyase_/UTRA_dom_sf"/>
</dbReference>
<dbReference type="Proteomes" id="UP000678276">
    <property type="component" value="Unassembled WGS sequence"/>
</dbReference>
<dbReference type="SMART" id="SM00866">
    <property type="entry name" value="UTRA"/>
    <property type="match status" value="1"/>
</dbReference>
<dbReference type="InterPro" id="IPR011663">
    <property type="entry name" value="UTRA"/>
</dbReference>
<dbReference type="NCBIfam" id="TIGR02018">
    <property type="entry name" value="his_ut_repres"/>
    <property type="match status" value="1"/>
</dbReference>
<evidence type="ECO:0000259" key="5">
    <source>
        <dbReference type="PROSITE" id="PS50949"/>
    </source>
</evidence>
<keyword evidence="3" id="KW-0804">Transcription</keyword>
<dbReference type="InterPro" id="IPR036390">
    <property type="entry name" value="WH_DNA-bd_sf"/>
</dbReference>
<evidence type="ECO:0000256" key="1">
    <source>
        <dbReference type="ARBA" id="ARBA00023015"/>
    </source>
</evidence>
<dbReference type="Pfam" id="PF00392">
    <property type="entry name" value="GntR"/>
    <property type="match status" value="1"/>
</dbReference>
<dbReference type="SMART" id="SM00345">
    <property type="entry name" value="HTH_GNTR"/>
    <property type="match status" value="1"/>
</dbReference>
<reference evidence="6 7" key="1">
    <citation type="submission" date="2021-04" db="EMBL/GenBank/DDBJ databases">
        <title>Whole genome sequence of Jiella sp. KSK16Y-1.</title>
        <authorList>
            <person name="Tuo L."/>
        </authorList>
    </citation>
    <scope>NUCLEOTIDE SEQUENCE [LARGE SCALE GENOMIC DNA]</scope>
    <source>
        <strain evidence="6 7">KSK16Y-1</strain>
    </source>
</reference>
<dbReference type="Pfam" id="PF07702">
    <property type="entry name" value="UTRA"/>
    <property type="match status" value="1"/>
</dbReference>
<dbReference type="CDD" id="cd07377">
    <property type="entry name" value="WHTH_GntR"/>
    <property type="match status" value="1"/>
</dbReference>
<evidence type="ECO:0000256" key="4">
    <source>
        <dbReference type="NCBIfam" id="TIGR02018"/>
    </source>
</evidence>
<dbReference type="Gene3D" id="3.40.1410.10">
    <property type="entry name" value="Chorismate lyase-like"/>
    <property type="match status" value="1"/>
</dbReference>
<dbReference type="InterPro" id="IPR010248">
    <property type="entry name" value="His_ut_repres"/>
</dbReference>
<dbReference type="Gene3D" id="1.10.10.10">
    <property type="entry name" value="Winged helix-like DNA-binding domain superfamily/Winged helix DNA-binding domain"/>
    <property type="match status" value="1"/>
</dbReference>
<dbReference type="PANTHER" id="PTHR44846:SF16">
    <property type="entry name" value="TRANSCRIPTIONAL REGULATOR PHNF-RELATED"/>
    <property type="match status" value="1"/>
</dbReference>
<keyword evidence="7" id="KW-1185">Reference proteome</keyword>
<evidence type="ECO:0000256" key="2">
    <source>
        <dbReference type="ARBA" id="ARBA00023125"/>
    </source>
</evidence>
<dbReference type="EMBL" id="JAGJCF010000001">
    <property type="protein sequence ID" value="MBP0614229.1"/>
    <property type="molecule type" value="Genomic_DNA"/>
</dbReference>
<dbReference type="PROSITE" id="PS50949">
    <property type="entry name" value="HTH_GNTR"/>
    <property type="match status" value="1"/>
</dbReference>
<dbReference type="InterPro" id="IPR000524">
    <property type="entry name" value="Tscrpt_reg_HTH_GntR"/>
</dbReference>
<keyword evidence="2" id="KW-0238">DNA-binding</keyword>
<sequence>MIRADLEAKIFSGEWPPGTQIPFEEDLAAGYGCSRMTVNKVLTQLVAAGVIERRRKAGSFVRRPHSHSAVLEIVDIRREVEALGLAYHFEVVRSAVRPLAAADEARLALPAGAPILEITCRHFAARQPFCLEDRIISLDAVPEAAEMDFSDLSPGAWLVSRIPWSSAEHRIRAAGADVREAAALLIDAGTPCLVIERRTYDQDRPITHVRLTYPGDGHEMIARFAPNGA</sequence>
<dbReference type="RefSeq" id="WP_209592947.1">
    <property type="nucleotide sequence ID" value="NZ_JAGJCF010000001.1"/>
</dbReference>
<name>A0ABS4BBV7_9HYPH</name>
<evidence type="ECO:0000313" key="7">
    <source>
        <dbReference type="Proteomes" id="UP000678276"/>
    </source>
</evidence>
<gene>
    <name evidence="6" type="primary">hutC</name>
    <name evidence="6" type="ORF">J6595_01315</name>
</gene>
<comment type="caution">
    <text evidence="6">The sequence shown here is derived from an EMBL/GenBank/DDBJ whole genome shotgun (WGS) entry which is preliminary data.</text>
</comment>